<evidence type="ECO:0000313" key="2">
    <source>
        <dbReference type="EMBL" id="GEY01376.1"/>
    </source>
</evidence>
<comment type="caution">
    <text evidence="2">The sequence shown here is derived from an EMBL/GenBank/DDBJ whole genome shotgun (WGS) entry which is preliminary data.</text>
</comment>
<feature type="domain" description="GAG-pre-integrase" evidence="1">
    <location>
        <begin position="581"/>
        <end position="636"/>
    </location>
</feature>
<organism evidence="2">
    <name type="scientific">Tanacetum cinerariifolium</name>
    <name type="common">Dalmatian daisy</name>
    <name type="synonym">Chrysanthemum cinerariifolium</name>
    <dbReference type="NCBI Taxonomy" id="118510"/>
    <lineage>
        <taxon>Eukaryota</taxon>
        <taxon>Viridiplantae</taxon>
        <taxon>Streptophyta</taxon>
        <taxon>Embryophyta</taxon>
        <taxon>Tracheophyta</taxon>
        <taxon>Spermatophyta</taxon>
        <taxon>Magnoliopsida</taxon>
        <taxon>eudicotyledons</taxon>
        <taxon>Gunneridae</taxon>
        <taxon>Pentapetalae</taxon>
        <taxon>asterids</taxon>
        <taxon>campanulids</taxon>
        <taxon>Asterales</taxon>
        <taxon>Asteraceae</taxon>
        <taxon>Asteroideae</taxon>
        <taxon>Anthemideae</taxon>
        <taxon>Anthemidinae</taxon>
        <taxon>Tanacetum</taxon>
    </lineage>
</organism>
<accession>A0A699HIK3</accession>
<evidence type="ECO:0000259" key="1">
    <source>
        <dbReference type="Pfam" id="PF13976"/>
    </source>
</evidence>
<dbReference type="PANTHER" id="PTHR33116:SF78">
    <property type="entry name" value="OS12G0587133 PROTEIN"/>
    <property type="match status" value="1"/>
</dbReference>
<name>A0A699HIK3_TANCI</name>
<sequence>MNEEEWVSDPQQIKEAFLNFYKEKFQANDCLVAFLPIFVMSCLNSHDRQLLEDIVSLDKINAVVWDCGSDKALGFDGCLWVPTPPLSLSFQRISILVNGSLASEFSITHGLRQCDPLLPFLFILIMKGLHIASSNAVRSGLIRGIKIACPESSRISILVNGSPDSEFSIKRGLRQCDPLLHFLFILIMEGLHIALFDAVRSGLIHGIKIVSHKEVDYSANMTGCAAGESSFYWWLSHVIKAFLRSLILYYLSIFKIPKTVLNNLESIRALFFWGGIAWARRGFDHQGCNTNELLEKIVGSSNYLHSSEILLADSLCLKVRCGTLLRYLNWLGDPPLSLWYNRSDLGVRNSTYLIDMLAEIGHDVIDSDEDDMLFISCQRWSFFVYESIDSAFARFNIISTSLKAIDKGYFSKNYVRKFLRALHPKWRAKVMAIEELKDLTALSLDELIGNFKVHEMIITKDFEIVRAKGERKSLALKAKKESSDEECLTFRSEDEEYAMTVRDFKNSFKRRDGNTQIILLENVQNHQKTRTKEHLSEVLGAIVVTKMIKRLKTKRVSWIKHRTSEIVKDGKVIGRGIRKKGLYVMKLGNKPKDKICLATIDKNSNMWHRRLGHANMLLIQSLSSKELVRNLPKLTFDQHFVMLMKLENKLTLVTKLRL</sequence>
<dbReference type="InterPro" id="IPR025724">
    <property type="entry name" value="GAG-pre-integrase_dom"/>
</dbReference>
<dbReference type="PANTHER" id="PTHR33116">
    <property type="entry name" value="REVERSE TRANSCRIPTASE ZINC-BINDING DOMAIN-CONTAINING PROTEIN-RELATED-RELATED"/>
    <property type="match status" value="1"/>
</dbReference>
<protein>
    <submittedName>
        <fullName evidence="2">UBN2 domain-containing protein</fullName>
    </submittedName>
</protein>
<dbReference type="AlphaFoldDB" id="A0A699HIK3"/>
<dbReference type="EMBL" id="BKCJ010145566">
    <property type="protein sequence ID" value="GEY01376.1"/>
    <property type="molecule type" value="Genomic_DNA"/>
</dbReference>
<dbReference type="Pfam" id="PF13976">
    <property type="entry name" value="gag_pre-integrs"/>
    <property type="match status" value="1"/>
</dbReference>
<gene>
    <name evidence="2" type="ORF">Tci_373350</name>
</gene>
<reference evidence="2" key="1">
    <citation type="journal article" date="2019" name="Sci. Rep.">
        <title>Draft genome of Tanacetum cinerariifolium, the natural source of mosquito coil.</title>
        <authorList>
            <person name="Yamashiro T."/>
            <person name="Shiraishi A."/>
            <person name="Satake H."/>
            <person name="Nakayama K."/>
        </authorList>
    </citation>
    <scope>NUCLEOTIDE SEQUENCE</scope>
</reference>
<proteinExistence type="predicted"/>